<dbReference type="Proteomes" id="UP001236274">
    <property type="component" value="Unassembled WGS sequence"/>
</dbReference>
<dbReference type="AlphaFoldDB" id="A0AAJ1V455"/>
<proteinExistence type="predicted"/>
<organism evidence="1 2">
    <name type="scientific">Veillonella atypica</name>
    <dbReference type="NCBI Taxonomy" id="39777"/>
    <lineage>
        <taxon>Bacteria</taxon>
        <taxon>Bacillati</taxon>
        <taxon>Bacillota</taxon>
        <taxon>Negativicutes</taxon>
        <taxon>Veillonellales</taxon>
        <taxon>Veillonellaceae</taxon>
        <taxon>Veillonella</taxon>
    </lineage>
</organism>
<protein>
    <submittedName>
        <fullName evidence="1">Uncharacterized protein</fullName>
    </submittedName>
</protein>
<accession>A0AAJ1V455</accession>
<comment type="caution">
    <text evidence="1">The sequence shown here is derived from an EMBL/GenBank/DDBJ whole genome shotgun (WGS) entry which is preliminary data.</text>
</comment>
<dbReference type="RefSeq" id="WP_281740885.1">
    <property type="nucleotide sequence ID" value="NZ_CALLHQ010000002.1"/>
</dbReference>
<name>A0AAJ1V455_9FIRM</name>
<dbReference type="EMBL" id="JASORJ010000002">
    <property type="protein sequence ID" value="MDK7356534.1"/>
    <property type="molecule type" value="Genomic_DNA"/>
</dbReference>
<evidence type="ECO:0000313" key="1">
    <source>
        <dbReference type="EMBL" id="MDK7356534.1"/>
    </source>
</evidence>
<reference evidence="1" key="1">
    <citation type="submission" date="2023-05" db="EMBL/GenBank/DDBJ databases">
        <title>Cataloging the Phylogenetic Diversity of Human Bladder Bacteria.</title>
        <authorList>
            <person name="Du J."/>
        </authorList>
    </citation>
    <scope>NUCLEOTIDE SEQUENCE</scope>
    <source>
        <strain evidence="1">UMB10101</strain>
    </source>
</reference>
<gene>
    <name evidence="1" type="ORF">QP520_02705</name>
</gene>
<evidence type="ECO:0000313" key="2">
    <source>
        <dbReference type="Proteomes" id="UP001236274"/>
    </source>
</evidence>
<sequence length="50" mass="5249">MAHGVIGEWAARMAGNAPGGYTLHVIGVEAGAHISVNRTVVKFVGYQNQL</sequence>